<name>A0A0K6GHC1_9AGAM</name>
<evidence type="ECO:0000313" key="2">
    <source>
        <dbReference type="EMBL" id="CUA77997.1"/>
    </source>
</evidence>
<organism evidence="2 3">
    <name type="scientific">Rhizoctonia solani</name>
    <dbReference type="NCBI Taxonomy" id="456999"/>
    <lineage>
        <taxon>Eukaryota</taxon>
        <taxon>Fungi</taxon>
        <taxon>Dikarya</taxon>
        <taxon>Basidiomycota</taxon>
        <taxon>Agaricomycotina</taxon>
        <taxon>Agaricomycetes</taxon>
        <taxon>Cantharellales</taxon>
        <taxon>Ceratobasidiaceae</taxon>
        <taxon>Rhizoctonia</taxon>
    </lineage>
</organism>
<dbReference type="EMBL" id="CYGV01001935">
    <property type="protein sequence ID" value="CUA77997.1"/>
    <property type="molecule type" value="Genomic_DNA"/>
</dbReference>
<feature type="region of interest" description="Disordered" evidence="1">
    <location>
        <begin position="75"/>
        <end position="140"/>
    </location>
</feature>
<dbReference type="Proteomes" id="UP000044841">
    <property type="component" value="Unassembled WGS sequence"/>
</dbReference>
<dbReference type="AlphaFoldDB" id="A0A0K6GHC1"/>
<proteinExistence type="predicted"/>
<sequence>MERYHGNWLIRPLPLLGGIIEIVDGITDFLNAWLTKCFGRGSKARSQLTHFWPLDECLAHTQPLQLPRLLSSITAPQSAKPAPAGKATLDPPAAPASEGAAQDEQGMDLEASTLATCTPSTSALPPAPSVSPELISKRRA</sequence>
<keyword evidence="3" id="KW-1185">Reference proteome</keyword>
<protein>
    <submittedName>
        <fullName evidence="2">Uncharacterized protein</fullName>
    </submittedName>
</protein>
<evidence type="ECO:0000313" key="3">
    <source>
        <dbReference type="Proteomes" id="UP000044841"/>
    </source>
</evidence>
<reference evidence="2 3" key="1">
    <citation type="submission" date="2015-07" db="EMBL/GenBank/DDBJ databases">
        <authorList>
            <person name="Noorani M."/>
        </authorList>
    </citation>
    <scope>NUCLEOTIDE SEQUENCE [LARGE SCALE GENOMIC DNA]</scope>
    <source>
        <strain evidence="2">BBA 69670</strain>
    </source>
</reference>
<feature type="compositionally biased region" description="Low complexity" evidence="1">
    <location>
        <begin position="115"/>
        <end position="124"/>
    </location>
</feature>
<gene>
    <name evidence="2" type="ORF">RSOLAG22IIIB_12962</name>
</gene>
<accession>A0A0K6GHC1</accession>
<evidence type="ECO:0000256" key="1">
    <source>
        <dbReference type="SAM" id="MobiDB-lite"/>
    </source>
</evidence>